<dbReference type="Proteomes" id="UP000677803">
    <property type="component" value="Unassembled WGS sequence"/>
</dbReference>
<keyword evidence="1" id="KW-0812">Transmembrane</keyword>
<proteinExistence type="predicted"/>
<accession>A0A8S4ADW1</accession>
<evidence type="ECO:0000313" key="3">
    <source>
        <dbReference type="Proteomes" id="UP000677803"/>
    </source>
</evidence>
<keyword evidence="1" id="KW-0472">Membrane</keyword>
<dbReference type="AlphaFoldDB" id="A0A8S4ADW1"/>
<comment type="caution">
    <text evidence="2">The sequence shown here is derived from an EMBL/GenBank/DDBJ whole genome shotgun (WGS) entry which is preliminary data.</text>
</comment>
<feature type="transmembrane region" description="Helical" evidence="1">
    <location>
        <begin position="53"/>
        <end position="73"/>
    </location>
</feature>
<keyword evidence="1" id="KW-1133">Transmembrane helix</keyword>
<gene>
    <name evidence="2" type="ORF">MMEN_LOCUS2892</name>
</gene>
<feature type="transmembrane region" description="Helical" evidence="1">
    <location>
        <begin position="12"/>
        <end position="41"/>
    </location>
</feature>
<organism evidence="2 3">
    <name type="scientific">Menidia menidia</name>
    <name type="common">Atlantic silverside</name>
    <dbReference type="NCBI Taxonomy" id="238744"/>
    <lineage>
        <taxon>Eukaryota</taxon>
        <taxon>Metazoa</taxon>
        <taxon>Chordata</taxon>
        <taxon>Craniata</taxon>
        <taxon>Vertebrata</taxon>
        <taxon>Euteleostomi</taxon>
        <taxon>Actinopterygii</taxon>
        <taxon>Neopterygii</taxon>
        <taxon>Teleostei</taxon>
        <taxon>Neoteleostei</taxon>
        <taxon>Acanthomorphata</taxon>
        <taxon>Ovalentaria</taxon>
        <taxon>Atherinomorphae</taxon>
        <taxon>Atheriniformes</taxon>
        <taxon>Atherinopsidae</taxon>
        <taxon>Menidiinae</taxon>
        <taxon>Menidia</taxon>
    </lineage>
</organism>
<sequence>MAHVHRRTPSPALIFTSAVSLLVLVPILVPVLVLVVAVLLVLAPIVDEPQMEYLYVGLFVLSGALLYFPFVHFRLCPGLLSRVTVFLQLFLQVAPAEKSL</sequence>
<reference evidence="2" key="1">
    <citation type="submission" date="2021-05" db="EMBL/GenBank/DDBJ databases">
        <authorList>
            <person name="Tigano A."/>
        </authorList>
    </citation>
    <scope>NUCLEOTIDE SEQUENCE</scope>
</reference>
<evidence type="ECO:0000313" key="2">
    <source>
        <dbReference type="EMBL" id="CAG5866144.1"/>
    </source>
</evidence>
<evidence type="ECO:0000256" key="1">
    <source>
        <dbReference type="SAM" id="Phobius"/>
    </source>
</evidence>
<keyword evidence="3" id="KW-1185">Reference proteome</keyword>
<dbReference type="OrthoDB" id="8868848at2759"/>
<protein>
    <submittedName>
        <fullName evidence="2">(Atlantic silverside) hypothetical protein</fullName>
    </submittedName>
</protein>
<dbReference type="EMBL" id="CAJRST010002224">
    <property type="protein sequence ID" value="CAG5866144.1"/>
    <property type="molecule type" value="Genomic_DNA"/>
</dbReference>
<name>A0A8S4ADW1_9TELE</name>